<organism evidence="2 3">
    <name type="scientific">Roseiterribacter gracilis</name>
    <dbReference type="NCBI Taxonomy" id="2812848"/>
    <lineage>
        <taxon>Bacteria</taxon>
        <taxon>Pseudomonadati</taxon>
        <taxon>Pseudomonadota</taxon>
        <taxon>Alphaproteobacteria</taxon>
        <taxon>Rhodospirillales</taxon>
        <taxon>Roseiterribacteraceae</taxon>
        <taxon>Roseiterribacter</taxon>
    </lineage>
</organism>
<keyword evidence="1" id="KW-0732">Signal</keyword>
<evidence type="ECO:0000313" key="2">
    <source>
        <dbReference type="EMBL" id="GIL41796.1"/>
    </source>
</evidence>
<dbReference type="AlphaFoldDB" id="A0A8S8XKV2"/>
<evidence type="ECO:0008006" key="4">
    <source>
        <dbReference type="Google" id="ProtNLM"/>
    </source>
</evidence>
<evidence type="ECO:0000313" key="3">
    <source>
        <dbReference type="Proteomes" id="UP000681075"/>
    </source>
</evidence>
<protein>
    <recommendedName>
        <fullName evidence="4">Type II secretion system protein GspC N-terminal domain-containing protein</fullName>
    </recommendedName>
</protein>
<dbReference type="RefSeq" id="WP_420245435.1">
    <property type="nucleotide sequence ID" value="NZ_BOPV01000001.1"/>
</dbReference>
<dbReference type="Proteomes" id="UP000681075">
    <property type="component" value="Unassembled WGS sequence"/>
</dbReference>
<sequence>MTPRAQVIAAVALVLAAAVIGAVRAPVPAAPGLAASSAPQDVAMAEPYDPSADLALLQERSPWGAQLRGRAVPRGEAVVGPLAPWRVVGVLNRADGLAAALLFQPQNRLELRRIGESLPDGRRIVDIRPTSILLEAGGVNSTLPLFTGIR</sequence>
<keyword evidence="3" id="KW-1185">Reference proteome</keyword>
<feature type="signal peptide" evidence="1">
    <location>
        <begin position="1"/>
        <end position="25"/>
    </location>
</feature>
<reference evidence="2" key="1">
    <citation type="submission" date="2021-02" db="EMBL/GenBank/DDBJ databases">
        <title>Genome sequence of Rhodospirillales sp. strain TMPK1 isolated from soil.</title>
        <authorList>
            <person name="Nakai R."/>
            <person name="Kusada H."/>
            <person name="Tamaki H."/>
        </authorList>
    </citation>
    <scope>NUCLEOTIDE SEQUENCE</scope>
    <source>
        <strain evidence="2">TMPK1</strain>
    </source>
</reference>
<accession>A0A8S8XKV2</accession>
<comment type="caution">
    <text evidence="2">The sequence shown here is derived from an EMBL/GenBank/DDBJ whole genome shotgun (WGS) entry which is preliminary data.</text>
</comment>
<evidence type="ECO:0000256" key="1">
    <source>
        <dbReference type="SAM" id="SignalP"/>
    </source>
</evidence>
<proteinExistence type="predicted"/>
<name>A0A8S8XKV2_9PROT</name>
<feature type="chain" id="PRO_5035843801" description="Type II secretion system protein GspC N-terminal domain-containing protein" evidence="1">
    <location>
        <begin position="26"/>
        <end position="150"/>
    </location>
</feature>
<dbReference type="EMBL" id="BOPV01000001">
    <property type="protein sequence ID" value="GIL41796.1"/>
    <property type="molecule type" value="Genomic_DNA"/>
</dbReference>
<gene>
    <name evidence="2" type="ORF">TMPK1_40330</name>
</gene>